<evidence type="ECO:0000313" key="1">
    <source>
        <dbReference type="EMBL" id="AFQ97279.1"/>
    </source>
</evidence>
<keyword evidence="2" id="KW-1185">Reference proteome</keyword>
<evidence type="ECO:0000313" key="2">
    <source>
        <dbReference type="Proteomes" id="UP000003289"/>
    </source>
</evidence>
<protein>
    <submittedName>
        <fullName evidence="1">Putative phage protein</fullName>
    </submittedName>
</protein>
<accession>J7KLU5</accession>
<dbReference type="KEGG" id="vg:14017064"/>
<dbReference type="Proteomes" id="UP000003289">
    <property type="component" value="Segment"/>
</dbReference>
<dbReference type="EMBL" id="JN377894">
    <property type="protein sequence ID" value="AFQ97279.1"/>
    <property type="molecule type" value="Genomic_DNA"/>
</dbReference>
<reference evidence="1 2" key="1">
    <citation type="submission" date="2011-07" db="EMBL/GenBank/DDBJ databases">
        <title>Aeromonas salmonicida phage Aes508 complete genome.</title>
        <authorList>
            <person name="Petrov V.M."/>
            <person name="Ratnayaka S."/>
            <person name="Karam J.D."/>
        </authorList>
    </citation>
    <scope>NUCLEOTIDE SEQUENCE [LARGE SCALE GENOMIC DNA]</scope>
</reference>
<dbReference type="GeneID" id="14017064"/>
<dbReference type="RefSeq" id="YP_007010886.1">
    <property type="nucleotide sequence ID" value="NC_019543.1"/>
</dbReference>
<proteinExistence type="predicted"/>
<sequence>MPYSVECLHQINQGVIKMKDILDYPIDTKGSDLPQEILALHVSRCEKTVAAFGGQDEFFEFINTKPCGGWVLDYKAKFEEVNGVKFPSNIRFEL</sequence>
<organism evidence="1 2">
    <name type="scientific">Aeromonas phage Aes508</name>
    <dbReference type="NCBI Taxonomy" id="1198013"/>
    <lineage>
        <taxon>Viruses</taxon>
        <taxon>Duplodnaviria</taxon>
        <taxon>Heunggongvirae</taxon>
        <taxon>Uroviricota</taxon>
        <taxon>Caudoviricetes</taxon>
        <taxon>Pantevenvirales</taxon>
        <taxon>Straboviridae</taxon>
        <taxon>Tulanevirus</taxon>
        <taxon>Tulanevirus aes508</taxon>
    </lineage>
</organism>
<gene>
    <name evidence="1" type="ORF">Aes508_197</name>
</gene>
<name>J7KLU5_9CAUD</name>